<dbReference type="Proteomes" id="UP001195483">
    <property type="component" value="Unassembled WGS sequence"/>
</dbReference>
<name>A0AAE0WBZ6_9BIVA</name>
<accession>A0AAE0WBZ6</accession>
<dbReference type="SMART" id="SM00034">
    <property type="entry name" value="CLECT"/>
    <property type="match status" value="1"/>
</dbReference>
<dbReference type="SUPFAM" id="SSF56436">
    <property type="entry name" value="C-type lectin-like"/>
    <property type="match status" value="1"/>
</dbReference>
<dbReference type="InterPro" id="IPR050111">
    <property type="entry name" value="C-type_lectin/snaclec_domain"/>
</dbReference>
<dbReference type="Pfam" id="PF26129">
    <property type="entry name" value="Vwde"/>
    <property type="match status" value="1"/>
</dbReference>
<dbReference type="InterPro" id="IPR003961">
    <property type="entry name" value="FN3_dom"/>
</dbReference>
<dbReference type="InterPro" id="IPR036116">
    <property type="entry name" value="FN3_sf"/>
</dbReference>
<comment type="caution">
    <text evidence="6">The sequence shown here is derived from an EMBL/GenBank/DDBJ whole genome shotgun (WGS) entry which is preliminary data.</text>
</comment>
<proteinExistence type="predicted"/>
<evidence type="ECO:0000259" key="5">
    <source>
        <dbReference type="PROSITE" id="PS51233"/>
    </source>
</evidence>
<organism evidence="6 7">
    <name type="scientific">Potamilus streckersoni</name>
    <dbReference type="NCBI Taxonomy" id="2493646"/>
    <lineage>
        <taxon>Eukaryota</taxon>
        <taxon>Metazoa</taxon>
        <taxon>Spiralia</taxon>
        <taxon>Lophotrochozoa</taxon>
        <taxon>Mollusca</taxon>
        <taxon>Bivalvia</taxon>
        <taxon>Autobranchia</taxon>
        <taxon>Heteroconchia</taxon>
        <taxon>Palaeoheterodonta</taxon>
        <taxon>Unionida</taxon>
        <taxon>Unionoidea</taxon>
        <taxon>Unionidae</taxon>
        <taxon>Ambleminae</taxon>
        <taxon>Lampsilini</taxon>
        <taxon>Potamilus</taxon>
    </lineage>
</organism>
<sequence>MSIFLMQSSSKYCVTPQALPQINRILLFRPTLRSGQTETWIKNEATGHCYQIVDRPTRWPQAFNICRNDGGMLAVIESAEEQLFIQGQIQSKSFKLEGLWLGADTLHPVEQRTWINGENFSYTNWAPNQPDNRASEENCAEIYAQTLNGLWNDLPCTYLIGYICENTRPHQPTVTFLPNGTQSIYINLTQKQGLPIRYQIIWIADSGDEISDQNDTFSTSENITMHNFTTTDQPGTCFNFTVHAISGSGEGACTSDATMTDAVCFAPSKPHVVLVTTGTNSIRVTITIVHGLATSYEIIVTPVIEGNETINNGTFPQNLNTSVYIFTSDNEPGTCFNFRITAISGYGTGAGRSEPVAASGICFNPSKPMVTFIPESIQSIQVTITMGNGQATSYEIIGTPISGSDVSIQNGIFPFNETSVIHNFTTSDLPGTCFNFQFIAISGTGKGAGRSEPMVIKDVCYVTGPISRPVVQPEIERQATGRSQLVFYCEFEPSSDPTVLYTVMWYRDQIDAGYLLTSSKQLQYSSRETFRSMTLLTERYITLGITIKPDDDISIQDSEEATIYIQSTIPFSCLDINEECVLNVNMFYRETEAEKCFVPAAAAFLYCGVRISSRRWNETYNLRIGIKHGQDLLSISRPYKIKFRTHENFGHHEMFRNYTIPVEIQVTVSTDASNLNGKECHAISDPHMLTFDGRYYENQNNGTYILYKHATKPVQVQMKTNLCYDIPQGPPFCPCGVVIAAGRDVFVIDRCSIPIKIYMPRCDDGTLKGKVKSHGKLYQIYLPTGSLVKINAGVSFNIYLYPSVSDRRATSGLCGYLDNDKQNDFTLRNGSSVPENEFEAFNSNWEVNPEENLFNTSNYKFLPTWPKANNMCICGQYQGGHIDQSDKCSPDSRKFCPDNSLIDSLAAMCNELLTDDPGAAVEVDQNDQNDSRSKINTMTENHSMRNYTENSASIECWSFLNSSKLFQKCSEIPDIDPSSFASTCAKDAIITSTMNWASTHLDSAQKSCLYQVIVNQPLPNHLLEELNATVNQTTGVGSSNQTRKGTYRYTADFKNEVEQLACPMDCSGHGNCSKGKCVCEGSFGDVDCSVDLRVPPMVYGIPERGVCDLQRKECENVSVLGDNFVESGKLSCRLTLFKIKLNGTILQDPTPTIDEGRKISFAEVTCKIRDVRSKRSVQFSDDLDTAAIVYGVAVSNNRKNFSQESSLLLYDSLCLDCMKAGFNIACKIKEGFYLENRKCIKKAIPSTSSDLVLIISTVMGSALILLVGLTIACCVIQRKKRKRYQKEKKEKQYQELQEMERNKEYFGISEEVYDQIKDGPDTYCTIHDNPLTTNESTEREERYVKIGTTDNSEIDGYSSLSKDLQDECISDGGKPDIPYRPTTLPKVTTVTDVNPI</sequence>
<evidence type="ECO:0000259" key="4">
    <source>
        <dbReference type="PROSITE" id="PS50853"/>
    </source>
</evidence>
<evidence type="ECO:0000313" key="6">
    <source>
        <dbReference type="EMBL" id="KAK3607800.1"/>
    </source>
</evidence>
<dbReference type="InterPro" id="IPR001846">
    <property type="entry name" value="VWF_type-D"/>
</dbReference>
<evidence type="ECO:0000256" key="2">
    <source>
        <dbReference type="SAM" id="Phobius"/>
    </source>
</evidence>
<dbReference type="PROSITE" id="PS51233">
    <property type="entry name" value="VWFD"/>
    <property type="match status" value="1"/>
</dbReference>
<keyword evidence="7" id="KW-1185">Reference proteome</keyword>
<dbReference type="InterPro" id="IPR018378">
    <property type="entry name" value="C-type_lectin_CS"/>
</dbReference>
<reference evidence="6" key="3">
    <citation type="submission" date="2023-05" db="EMBL/GenBank/DDBJ databases">
        <authorList>
            <person name="Smith C.H."/>
        </authorList>
    </citation>
    <scope>NUCLEOTIDE SEQUENCE</scope>
    <source>
        <strain evidence="6">CHS0354</strain>
        <tissue evidence="6">Mantle</tissue>
    </source>
</reference>
<reference evidence="6" key="2">
    <citation type="journal article" date="2021" name="Genome Biol. Evol.">
        <title>Developing a high-quality reference genome for a parasitic bivalve with doubly uniparental inheritance (Bivalvia: Unionida).</title>
        <authorList>
            <person name="Smith C.H."/>
        </authorList>
    </citation>
    <scope>NUCLEOTIDE SEQUENCE</scope>
    <source>
        <strain evidence="6">CHS0354</strain>
        <tissue evidence="6">Mantle</tissue>
    </source>
</reference>
<dbReference type="InterPro" id="IPR016186">
    <property type="entry name" value="C-type_lectin-like/link_sf"/>
</dbReference>
<dbReference type="SMART" id="SM00060">
    <property type="entry name" value="FN3"/>
    <property type="match status" value="3"/>
</dbReference>
<gene>
    <name evidence="6" type="ORF">CHS0354_031301</name>
</gene>
<evidence type="ECO:0000256" key="1">
    <source>
        <dbReference type="ARBA" id="ARBA00023157"/>
    </source>
</evidence>
<keyword evidence="2" id="KW-0472">Membrane</keyword>
<dbReference type="Gene3D" id="3.10.100.10">
    <property type="entry name" value="Mannose-Binding Protein A, subunit A"/>
    <property type="match status" value="1"/>
</dbReference>
<dbReference type="InterPro" id="IPR016187">
    <property type="entry name" value="CTDL_fold"/>
</dbReference>
<evidence type="ECO:0000259" key="3">
    <source>
        <dbReference type="PROSITE" id="PS50041"/>
    </source>
</evidence>
<keyword evidence="2" id="KW-1133">Transmembrane helix</keyword>
<dbReference type="PROSITE" id="PS00615">
    <property type="entry name" value="C_TYPE_LECTIN_1"/>
    <property type="match status" value="1"/>
</dbReference>
<feature type="domain" description="C-type lectin" evidence="3">
    <location>
        <begin position="45"/>
        <end position="165"/>
    </location>
</feature>
<dbReference type="InterPro" id="IPR058727">
    <property type="entry name" value="Helical_Vwde"/>
</dbReference>
<keyword evidence="2" id="KW-0812">Transmembrane</keyword>
<dbReference type="PROSITE" id="PS50853">
    <property type="entry name" value="FN3"/>
    <property type="match status" value="1"/>
</dbReference>
<keyword evidence="1" id="KW-1015">Disulfide bond</keyword>
<dbReference type="Gene3D" id="2.60.120.260">
    <property type="entry name" value="Galactose-binding domain-like"/>
    <property type="match status" value="1"/>
</dbReference>
<dbReference type="PANTHER" id="PTHR22803">
    <property type="entry name" value="MANNOSE, PHOSPHOLIPASE, LECTIN RECEPTOR RELATED"/>
    <property type="match status" value="1"/>
</dbReference>
<dbReference type="CDD" id="cd00037">
    <property type="entry name" value="CLECT"/>
    <property type="match status" value="1"/>
</dbReference>
<dbReference type="SUPFAM" id="SSF49265">
    <property type="entry name" value="Fibronectin type III"/>
    <property type="match status" value="1"/>
</dbReference>
<reference evidence="6" key="1">
    <citation type="journal article" date="2021" name="Genome Biol. Evol.">
        <title>A High-Quality Reference Genome for a Parasitic Bivalve with Doubly Uniparental Inheritance (Bivalvia: Unionida).</title>
        <authorList>
            <person name="Smith C.H."/>
        </authorList>
    </citation>
    <scope>NUCLEOTIDE SEQUENCE</scope>
    <source>
        <strain evidence="6">CHS0354</strain>
    </source>
</reference>
<dbReference type="InterPro" id="IPR001304">
    <property type="entry name" value="C-type_lectin-like"/>
</dbReference>
<feature type="domain" description="Fibronectin type-III" evidence="4">
    <location>
        <begin position="266"/>
        <end position="366"/>
    </location>
</feature>
<dbReference type="Pfam" id="PF00059">
    <property type="entry name" value="Lectin_C"/>
    <property type="match status" value="1"/>
</dbReference>
<evidence type="ECO:0000313" key="7">
    <source>
        <dbReference type="Proteomes" id="UP001195483"/>
    </source>
</evidence>
<dbReference type="Pfam" id="PF00094">
    <property type="entry name" value="VWD"/>
    <property type="match status" value="1"/>
</dbReference>
<protein>
    <submittedName>
        <fullName evidence="6">Uncharacterized protein</fullName>
    </submittedName>
</protein>
<dbReference type="PROSITE" id="PS50041">
    <property type="entry name" value="C_TYPE_LECTIN_2"/>
    <property type="match status" value="1"/>
</dbReference>
<feature type="domain" description="VWFD" evidence="5">
    <location>
        <begin position="678"/>
        <end position="853"/>
    </location>
</feature>
<dbReference type="EMBL" id="JAEAOA010001875">
    <property type="protein sequence ID" value="KAK3607800.1"/>
    <property type="molecule type" value="Genomic_DNA"/>
</dbReference>
<feature type="transmembrane region" description="Helical" evidence="2">
    <location>
        <begin position="1251"/>
        <end position="1276"/>
    </location>
</feature>